<keyword evidence="1" id="KW-0472">Membrane</keyword>
<keyword evidence="1" id="KW-0812">Transmembrane</keyword>
<gene>
    <name evidence="2" type="ORF">BG015_006691</name>
</gene>
<name>A0A9P5S1R8_9FUNG</name>
<dbReference type="AlphaFoldDB" id="A0A9P5S1R8"/>
<feature type="transmembrane region" description="Helical" evidence="1">
    <location>
        <begin position="18"/>
        <end position="43"/>
    </location>
</feature>
<proteinExistence type="predicted"/>
<dbReference type="Proteomes" id="UP000748756">
    <property type="component" value="Unassembled WGS sequence"/>
</dbReference>
<protein>
    <submittedName>
        <fullName evidence="2">Uncharacterized protein</fullName>
    </submittedName>
</protein>
<evidence type="ECO:0000313" key="3">
    <source>
        <dbReference type="Proteomes" id="UP000748756"/>
    </source>
</evidence>
<evidence type="ECO:0000313" key="2">
    <source>
        <dbReference type="EMBL" id="KAF9151430.1"/>
    </source>
</evidence>
<keyword evidence="3" id="KW-1185">Reference proteome</keyword>
<sequence>MVNIPIVSRLSFGDYRSIIFTFIILGIETCFRLIAYLIPAVIFDAGKALVEKR</sequence>
<reference evidence="2" key="1">
    <citation type="journal article" date="2020" name="Fungal Divers.">
        <title>Resolving the Mortierellaceae phylogeny through synthesis of multi-gene phylogenetics and phylogenomics.</title>
        <authorList>
            <person name="Vandepol N."/>
            <person name="Liber J."/>
            <person name="Desiro A."/>
            <person name="Na H."/>
            <person name="Kennedy M."/>
            <person name="Barry K."/>
            <person name="Grigoriev I.V."/>
            <person name="Miller A.N."/>
            <person name="O'Donnell K."/>
            <person name="Stajich J.E."/>
            <person name="Bonito G."/>
        </authorList>
    </citation>
    <scope>NUCLEOTIDE SEQUENCE</scope>
    <source>
        <strain evidence="2">NRRL 6426</strain>
    </source>
</reference>
<dbReference type="OrthoDB" id="10384952at2759"/>
<keyword evidence="1" id="KW-1133">Transmembrane helix</keyword>
<evidence type="ECO:0000256" key="1">
    <source>
        <dbReference type="SAM" id="Phobius"/>
    </source>
</evidence>
<accession>A0A9P5S1R8</accession>
<comment type="caution">
    <text evidence="2">The sequence shown here is derived from an EMBL/GenBank/DDBJ whole genome shotgun (WGS) entry which is preliminary data.</text>
</comment>
<organism evidence="2 3">
    <name type="scientific">Linnemannia schmuckeri</name>
    <dbReference type="NCBI Taxonomy" id="64567"/>
    <lineage>
        <taxon>Eukaryota</taxon>
        <taxon>Fungi</taxon>
        <taxon>Fungi incertae sedis</taxon>
        <taxon>Mucoromycota</taxon>
        <taxon>Mortierellomycotina</taxon>
        <taxon>Mortierellomycetes</taxon>
        <taxon>Mortierellales</taxon>
        <taxon>Mortierellaceae</taxon>
        <taxon>Linnemannia</taxon>
    </lineage>
</organism>
<dbReference type="EMBL" id="JAAAUQ010000323">
    <property type="protein sequence ID" value="KAF9151430.1"/>
    <property type="molecule type" value="Genomic_DNA"/>
</dbReference>